<feature type="transmembrane region" description="Helical" evidence="1">
    <location>
        <begin position="20"/>
        <end position="45"/>
    </location>
</feature>
<feature type="transmembrane region" description="Helical" evidence="1">
    <location>
        <begin position="492"/>
        <end position="511"/>
    </location>
</feature>
<gene>
    <name evidence="2" type="ORF">PHLGIDRAFT_16082</name>
</gene>
<sequence>MAKSPAPSNLASADSPMKAFLLFILCMVMHAVLVGLHLALVILRYKKHGDEFRITNQRVNDVAEVLFYYVTLAPNAIIKVYLVPLLFVVQKLALKRDLNQKQSLTAMHDKSAAWLSLGVTGATMWKYRSLFHIGQPDKEIWRRDIKAFGGVVCILLYLGGNSTNVARVTSLLASIGQDSNQLQEAFPIVDIIPLSTSDGDLATTGLDYNLIYDIPHFFTDSVVHVNGTAFEVNCGKIPGLTQAGKLNTTSGTFPIHVHDELQDIQISPTSRTLNIRSAQWLDTSLSHAPPPVIFVASTFRLVDDANFTIDALVSLDPAVSPETCFVPSDCLSSVQVVGCSISTKPFSDIQVSTNTYPFHIDETNATIDEAKWTNWSLPIVPTDPILTLASKASIGSFPGFSPTSRSVQSFGFQGTNITKTYTLTMLEDNLMEALQYYKADFAETTLGAIQAVLGDTIATVFWRAAERIVDSEALPEDNAELQFNSSIGISKWTPWFGLGISLVMLVIAAIVTRQPIPRRNATLAHVDGLGVLELTWLLGKNMDKTGKGSEGPTHDAPSRQEIARWLAHNVDDPTLENLRNKGKEIETEFHD</sequence>
<reference evidence="2 3" key="1">
    <citation type="journal article" date="2014" name="PLoS Genet.">
        <title>Analysis of the Phlebiopsis gigantea genome, transcriptome and secretome provides insight into its pioneer colonization strategies of wood.</title>
        <authorList>
            <person name="Hori C."/>
            <person name="Ishida T."/>
            <person name="Igarashi K."/>
            <person name="Samejima M."/>
            <person name="Suzuki H."/>
            <person name="Master E."/>
            <person name="Ferreira P."/>
            <person name="Ruiz-Duenas F.J."/>
            <person name="Held B."/>
            <person name="Canessa P."/>
            <person name="Larrondo L.F."/>
            <person name="Schmoll M."/>
            <person name="Druzhinina I.S."/>
            <person name="Kubicek C.P."/>
            <person name="Gaskell J.A."/>
            <person name="Kersten P."/>
            <person name="St John F."/>
            <person name="Glasner J."/>
            <person name="Sabat G."/>
            <person name="Splinter BonDurant S."/>
            <person name="Syed K."/>
            <person name="Yadav J."/>
            <person name="Mgbeahuruike A.C."/>
            <person name="Kovalchuk A."/>
            <person name="Asiegbu F.O."/>
            <person name="Lackner G."/>
            <person name="Hoffmeister D."/>
            <person name="Rencoret J."/>
            <person name="Gutierrez A."/>
            <person name="Sun H."/>
            <person name="Lindquist E."/>
            <person name="Barry K."/>
            <person name="Riley R."/>
            <person name="Grigoriev I.V."/>
            <person name="Henrissat B."/>
            <person name="Kues U."/>
            <person name="Berka R.M."/>
            <person name="Martinez A.T."/>
            <person name="Covert S.F."/>
            <person name="Blanchette R.A."/>
            <person name="Cullen D."/>
        </authorList>
    </citation>
    <scope>NUCLEOTIDE SEQUENCE [LARGE SCALE GENOMIC DNA]</scope>
    <source>
        <strain evidence="2 3">11061_1 CR5-6</strain>
    </source>
</reference>
<proteinExistence type="predicted"/>
<feature type="transmembrane region" description="Helical" evidence="1">
    <location>
        <begin position="66"/>
        <end position="89"/>
    </location>
</feature>
<evidence type="ECO:0000256" key="1">
    <source>
        <dbReference type="SAM" id="Phobius"/>
    </source>
</evidence>
<protein>
    <submittedName>
        <fullName evidence="2">Uncharacterized protein</fullName>
    </submittedName>
</protein>
<dbReference type="EMBL" id="KN840632">
    <property type="protein sequence ID" value="KIP03130.1"/>
    <property type="molecule type" value="Genomic_DNA"/>
</dbReference>
<dbReference type="AlphaFoldDB" id="A0A0C3S4R2"/>
<dbReference type="HOGENOM" id="CLU_434182_0_0_1"/>
<accession>A0A0C3S4R2</accession>
<keyword evidence="1" id="KW-0472">Membrane</keyword>
<dbReference type="STRING" id="745531.A0A0C3S4R2"/>
<keyword evidence="1" id="KW-1133">Transmembrane helix</keyword>
<evidence type="ECO:0000313" key="3">
    <source>
        <dbReference type="Proteomes" id="UP000053257"/>
    </source>
</evidence>
<evidence type="ECO:0000313" key="2">
    <source>
        <dbReference type="EMBL" id="KIP03130.1"/>
    </source>
</evidence>
<organism evidence="2 3">
    <name type="scientific">Phlebiopsis gigantea (strain 11061_1 CR5-6)</name>
    <name type="common">White-rot fungus</name>
    <name type="synonym">Peniophora gigantea</name>
    <dbReference type="NCBI Taxonomy" id="745531"/>
    <lineage>
        <taxon>Eukaryota</taxon>
        <taxon>Fungi</taxon>
        <taxon>Dikarya</taxon>
        <taxon>Basidiomycota</taxon>
        <taxon>Agaricomycotina</taxon>
        <taxon>Agaricomycetes</taxon>
        <taxon>Polyporales</taxon>
        <taxon>Phanerochaetaceae</taxon>
        <taxon>Phlebiopsis</taxon>
    </lineage>
</organism>
<dbReference type="Proteomes" id="UP000053257">
    <property type="component" value="Unassembled WGS sequence"/>
</dbReference>
<keyword evidence="1" id="KW-0812">Transmembrane</keyword>
<keyword evidence="3" id="KW-1185">Reference proteome</keyword>
<name>A0A0C3S4R2_PHLG1</name>
<dbReference type="OrthoDB" id="2792102at2759"/>